<organism evidence="12 13">
    <name type="scientific">Schistosoma mattheei</name>
    <dbReference type="NCBI Taxonomy" id="31246"/>
    <lineage>
        <taxon>Eukaryota</taxon>
        <taxon>Metazoa</taxon>
        <taxon>Spiralia</taxon>
        <taxon>Lophotrochozoa</taxon>
        <taxon>Platyhelminthes</taxon>
        <taxon>Trematoda</taxon>
        <taxon>Digenea</taxon>
        <taxon>Strigeidida</taxon>
        <taxon>Schistosomatoidea</taxon>
        <taxon>Schistosomatidae</taxon>
        <taxon>Schistosoma</taxon>
    </lineage>
</organism>
<dbReference type="Gene3D" id="2.20.110.10">
    <property type="entry name" value="Histone H3 K4-specific methyltransferase SET7/9 N-terminal domain"/>
    <property type="match status" value="2"/>
</dbReference>
<dbReference type="SMART" id="SM00698">
    <property type="entry name" value="MORN"/>
    <property type="match status" value="7"/>
</dbReference>
<evidence type="ECO:0000313" key="13">
    <source>
        <dbReference type="WBParaSite" id="SMTH1_350.1"/>
    </source>
</evidence>
<sequence length="425" mass="47101">MNTDGGRFDFNDGGTYIGNWYQGSAHGLGLATGPNGIGEYSGEWNLGFETCGVYLWPNGNMYAGTWIKGKRHGNGIQVRGKWIYQGEFNSGAFGQYGVKTSINSQAKYEGSWNVNRFEGFGIETCADGSIYAGAWSKGFRHGLGVRKSFISYKTNTTLSDNLSNTTINMETITTTTNPITTTTTTTSCTTTTCITTTTTTTTTKIPITKTEYLNELDQMKNIHIINQSLKSNDKHHSSNINLPLKETLSVSRKAVIGRAIMRRLKKQHSAIELGRSINSTNTTPTTTTTTTHTNTTYNNTPPPTTTTTNTTNDNTTTNNTTTHTTINNPLKIYSGEWFQDQRSGYGISERSNGLIYIGEWIRNQKHGYGILINPNGTRDEGQFQANQLINKINRKNKLHLVRQTKLKECVEYALIRAETAANKLN</sequence>
<evidence type="ECO:0000256" key="8">
    <source>
        <dbReference type="ARBA" id="ARBA00022824"/>
    </source>
</evidence>
<dbReference type="SUPFAM" id="SSF82185">
    <property type="entry name" value="Histone H3 K4-specific methyltransferase SET7/9 N-terminal domain"/>
    <property type="match status" value="2"/>
</dbReference>
<evidence type="ECO:0008006" key="14">
    <source>
        <dbReference type="Google" id="ProtNLM"/>
    </source>
</evidence>
<dbReference type="AlphaFoldDB" id="A0AA85B648"/>
<evidence type="ECO:0000313" key="12">
    <source>
        <dbReference type="Proteomes" id="UP000050791"/>
    </source>
</evidence>
<keyword evidence="10" id="KW-0472">Membrane</keyword>
<evidence type="ECO:0000256" key="10">
    <source>
        <dbReference type="ARBA" id="ARBA00023136"/>
    </source>
</evidence>
<evidence type="ECO:0000256" key="2">
    <source>
        <dbReference type="ARBA" id="ARBA00004184"/>
    </source>
</evidence>
<keyword evidence="7" id="KW-0677">Repeat</keyword>
<dbReference type="GO" id="GO:0005789">
    <property type="term" value="C:endoplasmic reticulum membrane"/>
    <property type="evidence" value="ECO:0007669"/>
    <property type="project" value="UniProtKB-SubCell"/>
</dbReference>
<dbReference type="GO" id="GO:0005886">
    <property type="term" value="C:plasma membrane"/>
    <property type="evidence" value="ECO:0007669"/>
    <property type="project" value="UniProtKB-SubCell"/>
</dbReference>
<comment type="similarity">
    <text evidence="4">Belongs to the junctophilin family.</text>
</comment>
<evidence type="ECO:0000256" key="6">
    <source>
        <dbReference type="ARBA" id="ARBA00022692"/>
    </source>
</evidence>
<dbReference type="PANTHER" id="PTHR23085:SF16">
    <property type="entry name" value="GH28348P"/>
    <property type="match status" value="1"/>
</dbReference>
<keyword evidence="6" id="KW-0812">Transmembrane</keyword>
<dbReference type="InterPro" id="IPR003409">
    <property type="entry name" value="MORN"/>
</dbReference>
<dbReference type="WBParaSite" id="SMTH1_350.1">
    <property type="protein sequence ID" value="SMTH1_350.1"/>
    <property type="gene ID" value="SMTH1_350"/>
</dbReference>
<evidence type="ECO:0000256" key="9">
    <source>
        <dbReference type="ARBA" id="ARBA00022989"/>
    </source>
</evidence>
<evidence type="ECO:0000256" key="1">
    <source>
        <dbReference type="ARBA" id="ARBA00004163"/>
    </source>
</evidence>
<dbReference type="InterPro" id="IPR017191">
    <property type="entry name" value="Junctophilin"/>
</dbReference>
<evidence type="ECO:0000256" key="3">
    <source>
        <dbReference type="ARBA" id="ARBA00004236"/>
    </source>
</evidence>
<feature type="compositionally biased region" description="Low complexity" evidence="11">
    <location>
        <begin position="280"/>
        <end position="323"/>
    </location>
</feature>
<evidence type="ECO:0000256" key="11">
    <source>
        <dbReference type="SAM" id="MobiDB-lite"/>
    </source>
</evidence>
<reference evidence="13" key="1">
    <citation type="submission" date="2023-11" db="UniProtKB">
        <authorList>
            <consortium name="WormBaseParasite"/>
        </authorList>
    </citation>
    <scope>IDENTIFICATION</scope>
</reference>
<name>A0AA85B648_9TREM</name>
<dbReference type="Proteomes" id="UP000050791">
    <property type="component" value="Unassembled WGS sequence"/>
</dbReference>
<feature type="region of interest" description="Disordered" evidence="11">
    <location>
        <begin position="277"/>
        <end position="323"/>
    </location>
</feature>
<accession>A0AA85B648</accession>
<dbReference type="GO" id="GO:0030314">
    <property type="term" value="C:junctional membrane complex"/>
    <property type="evidence" value="ECO:0007669"/>
    <property type="project" value="InterPro"/>
</dbReference>
<keyword evidence="9" id="KW-1133">Transmembrane helix</keyword>
<proteinExistence type="inferred from homology"/>
<evidence type="ECO:0000256" key="7">
    <source>
        <dbReference type="ARBA" id="ARBA00022737"/>
    </source>
</evidence>
<comment type="subcellular location">
    <subcellularLocation>
        <location evidence="3">Cell membrane</location>
    </subcellularLocation>
    <subcellularLocation>
        <location evidence="2">Endomembrane system</location>
        <topology evidence="2">Peripheral membrane protein</topology>
    </subcellularLocation>
    <subcellularLocation>
        <location evidence="1">Endoplasmic reticulum membrane</location>
        <topology evidence="1">Single-pass type IV membrane protein</topology>
    </subcellularLocation>
</comment>
<dbReference type="PANTHER" id="PTHR23085">
    <property type="entry name" value="GH28348P"/>
    <property type="match status" value="1"/>
</dbReference>
<dbReference type="Pfam" id="PF02493">
    <property type="entry name" value="MORN"/>
    <property type="match status" value="7"/>
</dbReference>
<keyword evidence="8" id="KW-0256">Endoplasmic reticulum</keyword>
<keyword evidence="5" id="KW-1003">Cell membrane</keyword>
<evidence type="ECO:0000256" key="4">
    <source>
        <dbReference type="ARBA" id="ARBA00008599"/>
    </source>
</evidence>
<evidence type="ECO:0000256" key="5">
    <source>
        <dbReference type="ARBA" id="ARBA00022475"/>
    </source>
</evidence>
<protein>
    <recommendedName>
        <fullName evidence="14">Junctophilin</fullName>
    </recommendedName>
</protein>